<dbReference type="InterPro" id="IPR001352">
    <property type="entry name" value="RNase_HII/HIII"/>
</dbReference>
<evidence type="ECO:0000256" key="1">
    <source>
        <dbReference type="ARBA" id="ARBA00000077"/>
    </source>
</evidence>
<evidence type="ECO:0000256" key="14">
    <source>
        <dbReference type="PROSITE-ProRule" id="PRU01319"/>
    </source>
</evidence>
<evidence type="ECO:0000256" key="9">
    <source>
        <dbReference type="ARBA" id="ARBA00022723"/>
    </source>
</evidence>
<feature type="binding site" evidence="13 14">
    <location>
        <position position="115"/>
    </location>
    <ligand>
        <name>a divalent metal cation</name>
        <dbReference type="ChEBI" id="CHEBI:60240"/>
    </ligand>
</feature>
<evidence type="ECO:0000256" key="3">
    <source>
        <dbReference type="ARBA" id="ARBA00004496"/>
    </source>
</evidence>
<dbReference type="Gene3D" id="3.30.420.10">
    <property type="entry name" value="Ribonuclease H-like superfamily/Ribonuclease H"/>
    <property type="match status" value="1"/>
</dbReference>
<dbReference type="PROSITE" id="PS51975">
    <property type="entry name" value="RNASE_H_2"/>
    <property type="match status" value="1"/>
</dbReference>
<comment type="catalytic activity">
    <reaction evidence="1 13 14 15">
        <text>Endonucleolytic cleavage to 5'-phosphomonoester.</text>
        <dbReference type="EC" id="3.1.26.4"/>
    </reaction>
</comment>
<evidence type="ECO:0000256" key="4">
    <source>
        <dbReference type="ARBA" id="ARBA00008378"/>
    </source>
</evidence>
<keyword evidence="18" id="KW-1185">Reference proteome</keyword>
<dbReference type="RefSeq" id="WP_243838962.1">
    <property type="nucleotide sequence ID" value="NZ_SOCA01000011.1"/>
</dbReference>
<evidence type="ECO:0000256" key="10">
    <source>
        <dbReference type="ARBA" id="ARBA00022759"/>
    </source>
</evidence>
<comment type="cofactor">
    <cofactor evidence="13 14">
        <name>Mn(2+)</name>
        <dbReference type="ChEBI" id="CHEBI:29035"/>
    </cofactor>
    <cofactor evidence="13 14">
        <name>Mg(2+)</name>
        <dbReference type="ChEBI" id="CHEBI:18420"/>
    </cofactor>
    <text evidence="13 14">Manganese or magnesium. Binds 1 divalent metal ion per monomer in the absence of substrate. May bind a second metal ion after substrate binding.</text>
</comment>
<dbReference type="InterPro" id="IPR036397">
    <property type="entry name" value="RNaseH_sf"/>
</dbReference>
<dbReference type="SUPFAM" id="SSF53098">
    <property type="entry name" value="Ribonuclease H-like"/>
    <property type="match status" value="1"/>
</dbReference>
<dbReference type="Proteomes" id="UP000295662">
    <property type="component" value="Unassembled WGS sequence"/>
</dbReference>
<evidence type="ECO:0000256" key="8">
    <source>
        <dbReference type="ARBA" id="ARBA00022722"/>
    </source>
</evidence>
<dbReference type="EMBL" id="SOCA01000011">
    <property type="protein sequence ID" value="TDU64258.1"/>
    <property type="molecule type" value="Genomic_DNA"/>
</dbReference>
<dbReference type="GO" id="GO:0005737">
    <property type="term" value="C:cytoplasm"/>
    <property type="evidence" value="ECO:0007669"/>
    <property type="project" value="UniProtKB-SubCell"/>
</dbReference>
<dbReference type="HAMAP" id="MF_00052_B">
    <property type="entry name" value="RNase_HII_B"/>
    <property type="match status" value="1"/>
</dbReference>
<keyword evidence="12 13" id="KW-0464">Manganese</keyword>
<dbReference type="GO" id="GO:0043137">
    <property type="term" value="P:DNA replication, removal of RNA primer"/>
    <property type="evidence" value="ECO:0007669"/>
    <property type="project" value="TreeGrafter"/>
</dbReference>
<comment type="caution">
    <text evidence="17">The sequence shown here is derived from an EMBL/GenBank/DDBJ whole genome shotgun (WGS) entry which is preliminary data.</text>
</comment>
<name>A0A4R7RJG5_9BACT</name>
<evidence type="ECO:0000259" key="16">
    <source>
        <dbReference type="PROSITE" id="PS51975"/>
    </source>
</evidence>
<dbReference type="GO" id="GO:0030145">
    <property type="term" value="F:manganese ion binding"/>
    <property type="evidence" value="ECO:0007669"/>
    <property type="project" value="UniProtKB-UniRule"/>
</dbReference>
<feature type="binding site" evidence="13 14">
    <location>
        <position position="23"/>
    </location>
    <ligand>
        <name>a divalent metal cation</name>
        <dbReference type="ChEBI" id="CHEBI:60240"/>
    </ligand>
</feature>
<dbReference type="GO" id="GO:0003723">
    <property type="term" value="F:RNA binding"/>
    <property type="evidence" value="ECO:0007669"/>
    <property type="project" value="UniProtKB-UniRule"/>
</dbReference>
<evidence type="ECO:0000256" key="6">
    <source>
        <dbReference type="ARBA" id="ARBA00019179"/>
    </source>
</evidence>
<keyword evidence="7 13" id="KW-0963">Cytoplasm</keyword>
<dbReference type="EC" id="3.1.26.4" evidence="5 13"/>
<keyword evidence="10 13" id="KW-0255">Endonuclease</keyword>
<evidence type="ECO:0000313" key="18">
    <source>
        <dbReference type="Proteomes" id="UP000295662"/>
    </source>
</evidence>
<dbReference type="GO" id="GO:0004523">
    <property type="term" value="F:RNA-DNA hybrid ribonuclease activity"/>
    <property type="evidence" value="ECO:0007669"/>
    <property type="project" value="UniProtKB-UniRule"/>
</dbReference>
<evidence type="ECO:0000256" key="7">
    <source>
        <dbReference type="ARBA" id="ARBA00022490"/>
    </source>
</evidence>
<dbReference type="GO" id="GO:0032299">
    <property type="term" value="C:ribonuclease H2 complex"/>
    <property type="evidence" value="ECO:0007669"/>
    <property type="project" value="TreeGrafter"/>
</dbReference>
<evidence type="ECO:0000256" key="11">
    <source>
        <dbReference type="ARBA" id="ARBA00022801"/>
    </source>
</evidence>
<dbReference type="GO" id="GO:0006298">
    <property type="term" value="P:mismatch repair"/>
    <property type="evidence" value="ECO:0007669"/>
    <property type="project" value="TreeGrafter"/>
</dbReference>
<dbReference type="AlphaFoldDB" id="A0A4R7RJG5"/>
<evidence type="ECO:0000256" key="2">
    <source>
        <dbReference type="ARBA" id="ARBA00004065"/>
    </source>
</evidence>
<organism evidence="17 18">
    <name type="scientific">Prosthecobacter fusiformis</name>
    <dbReference type="NCBI Taxonomy" id="48464"/>
    <lineage>
        <taxon>Bacteria</taxon>
        <taxon>Pseudomonadati</taxon>
        <taxon>Verrucomicrobiota</taxon>
        <taxon>Verrucomicrobiia</taxon>
        <taxon>Verrucomicrobiales</taxon>
        <taxon>Verrucomicrobiaceae</taxon>
        <taxon>Prosthecobacter</taxon>
    </lineage>
</organism>
<dbReference type="PANTHER" id="PTHR10954:SF23">
    <property type="entry name" value="RIBONUCLEASE"/>
    <property type="match status" value="1"/>
</dbReference>
<accession>A0A4R7RJG5</accession>
<proteinExistence type="inferred from homology"/>
<keyword evidence="11 13" id="KW-0378">Hydrolase</keyword>
<dbReference type="InterPro" id="IPR012337">
    <property type="entry name" value="RNaseH-like_sf"/>
</dbReference>
<dbReference type="PANTHER" id="PTHR10954">
    <property type="entry name" value="RIBONUCLEASE H2 SUBUNIT A"/>
    <property type="match status" value="1"/>
</dbReference>
<dbReference type="CDD" id="cd07182">
    <property type="entry name" value="RNase_HII_bacteria_HII_like"/>
    <property type="match status" value="1"/>
</dbReference>
<dbReference type="Pfam" id="PF01351">
    <property type="entry name" value="RNase_HII"/>
    <property type="match status" value="1"/>
</dbReference>
<protein>
    <recommendedName>
        <fullName evidence="6 13">Ribonuclease HII</fullName>
        <shortName evidence="13">RNase HII</shortName>
        <ecNumber evidence="5 13">3.1.26.4</ecNumber>
    </recommendedName>
</protein>
<evidence type="ECO:0000256" key="5">
    <source>
        <dbReference type="ARBA" id="ARBA00012180"/>
    </source>
</evidence>
<comment type="function">
    <text evidence="2 13 15">Endonuclease that specifically degrades the RNA of RNA-DNA hybrids.</text>
</comment>
<evidence type="ECO:0000256" key="15">
    <source>
        <dbReference type="RuleBase" id="RU003515"/>
    </source>
</evidence>
<gene>
    <name evidence="13" type="primary">rnhB</name>
    <name evidence="17" type="ORF">EI77_04144</name>
</gene>
<evidence type="ECO:0000313" key="17">
    <source>
        <dbReference type="EMBL" id="TDU64258.1"/>
    </source>
</evidence>
<evidence type="ECO:0000256" key="13">
    <source>
        <dbReference type="HAMAP-Rule" id="MF_00052"/>
    </source>
</evidence>
<comment type="subcellular location">
    <subcellularLocation>
        <location evidence="3 13">Cytoplasm</location>
    </subcellularLocation>
</comment>
<keyword evidence="8 13" id="KW-0540">Nuclease</keyword>
<dbReference type="InterPro" id="IPR022898">
    <property type="entry name" value="RNase_HII"/>
</dbReference>
<sequence>MPSLAHENLLRAAGHRLIAGIDEAGRGPLAGPVSVAAVVLPEKYRHKLLNDSKQLNHATRELLYEELTQDDRIRWHSVMIGVADIDRVNILQATWLGMRRCALELDPRPCAALIDGRPVRDFPLHHVALVKGDSLSYSIAAASIIAKVSRDRLMVQMAQQYPGYGFEVHKGYPTPAHQAALKKLGPCPEHRRSFSPVAQMQLDLGM</sequence>
<comment type="similarity">
    <text evidence="4">Belongs to the RNase HII family. RnhC subfamily.</text>
</comment>
<reference evidence="17 18" key="1">
    <citation type="submission" date="2019-03" db="EMBL/GenBank/DDBJ databases">
        <title>Genomic Encyclopedia of Archaeal and Bacterial Type Strains, Phase II (KMG-II): from individual species to whole genera.</title>
        <authorList>
            <person name="Goeker M."/>
        </authorList>
    </citation>
    <scope>NUCLEOTIDE SEQUENCE [LARGE SCALE GENOMIC DNA]</scope>
    <source>
        <strain evidence="17 18">ATCC 25309</strain>
    </source>
</reference>
<feature type="domain" description="RNase H type-2" evidence="16">
    <location>
        <begin position="16"/>
        <end position="206"/>
    </location>
</feature>
<dbReference type="NCBIfam" id="NF000595">
    <property type="entry name" value="PRK00015.1-3"/>
    <property type="match status" value="1"/>
</dbReference>
<feature type="binding site" evidence="13 14">
    <location>
        <position position="22"/>
    </location>
    <ligand>
        <name>a divalent metal cation</name>
        <dbReference type="ChEBI" id="CHEBI:60240"/>
    </ligand>
</feature>
<dbReference type="InterPro" id="IPR024567">
    <property type="entry name" value="RNase_HII/HIII_dom"/>
</dbReference>
<evidence type="ECO:0000256" key="12">
    <source>
        <dbReference type="ARBA" id="ARBA00023211"/>
    </source>
</evidence>
<keyword evidence="9 13" id="KW-0479">Metal-binding</keyword>